<dbReference type="Pfam" id="PF00126">
    <property type="entry name" value="HTH_1"/>
    <property type="match status" value="1"/>
</dbReference>
<evidence type="ECO:0000256" key="1">
    <source>
        <dbReference type="ARBA" id="ARBA00009437"/>
    </source>
</evidence>
<dbReference type="RefSeq" id="WP_131280214.1">
    <property type="nucleotide sequence ID" value="NZ_CP031395.1"/>
</dbReference>
<dbReference type="FunFam" id="1.10.10.10:FF:000001">
    <property type="entry name" value="LysR family transcriptional regulator"/>
    <property type="match status" value="1"/>
</dbReference>
<dbReference type="InterPro" id="IPR036390">
    <property type="entry name" value="WH_DNA-bd_sf"/>
</dbReference>
<comment type="similarity">
    <text evidence="1">Belongs to the LysR transcriptional regulatory family.</text>
</comment>
<dbReference type="SUPFAM" id="SSF53850">
    <property type="entry name" value="Periplasmic binding protein-like II"/>
    <property type="match status" value="1"/>
</dbReference>
<dbReference type="CDD" id="cd08422">
    <property type="entry name" value="PBP2_CrgA_like"/>
    <property type="match status" value="1"/>
</dbReference>
<dbReference type="AlphaFoldDB" id="A0A4V1A295"/>
<dbReference type="PANTHER" id="PTHR30537:SF5">
    <property type="entry name" value="HTH-TYPE TRANSCRIPTIONAL ACTIVATOR TTDR-RELATED"/>
    <property type="match status" value="1"/>
</dbReference>
<dbReference type="OrthoDB" id="9080899at2"/>
<evidence type="ECO:0000256" key="3">
    <source>
        <dbReference type="ARBA" id="ARBA00023125"/>
    </source>
</evidence>
<dbReference type="InterPro" id="IPR005119">
    <property type="entry name" value="LysR_subst-bd"/>
</dbReference>
<keyword evidence="3" id="KW-0238">DNA-binding</keyword>
<evidence type="ECO:0000256" key="4">
    <source>
        <dbReference type="ARBA" id="ARBA00023163"/>
    </source>
</evidence>
<dbReference type="InterPro" id="IPR058163">
    <property type="entry name" value="LysR-type_TF_proteobact-type"/>
</dbReference>
<dbReference type="InterPro" id="IPR000847">
    <property type="entry name" value="LysR_HTH_N"/>
</dbReference>
<dbReference type="Gene3D" id="3.40.190.290">
    <property type="match status" value="1"/>
</dbReference>
<keyword evidence="2" id="KW-0805">Transcription regulation</keyword>
<name>A0A4V1A295_9BURK</name>
<dbReference type="GO" id="GO:0006351">
    <property type="term" value="P:DNA-templated transcription"/>
    <property type="evidence" value="ECO:0007669"/>
    <property type="project" value="TreeGrafter"/>
</dbReference>
<accession>A0A4V1A295</accession>
<dbReference type="InterPro" id="IPR036388">
    <property type="entry name" value="WH-like_DNA-bd_sf"/>
</dbReference>
<sequence length="315" mass="35082">MDRLQAMRVFERVVDEGGFAAAARSLDMSAPVVTRLVADLESQLGTRLLQRSTRRVSLTEAGQSYLDRVRHILQDVDEADAAAGSHATELAGVLRLHAQPLLASFLLAPLISEFRQRHPRIHFDIEADFVGSASIENFDITLMVTDERFDGDVVARKVVESEMILIASPRYLARCGTPQTPAELSGHDLLRLRPRPGDRPRMVRMWQPEAPEEVMEIQPRPAFTSNHVDTLLQAVLSEAGIGSMAVDLVAPYLARGDLVRVLQPWVTGRAVVYAALPSRKFMPRRTRVFLDYLVEETRKQQAEVATLLGCPQGKL</sequence>
<reference evidence="6 7" key="1">
    <citation type="submission" date="2018-07" db="EMBL/GenBank/DDBJ databases">
        <title>Exploring interactions and the metabolic potential of the ultra-small soil bacteria Hylemonella gracilis.</title>
        <authorList>
            <person name="Tyc O."/>
            <person name="Kulkarni P."/>
            <person name="Gawehns F."/>
            <person name="Hundscheid M."/>
            <person name="Zweers H."/>
            <person name="Garbeva P."/>
        </authorList>
    </citation>
    <scope>NUCLEOTIDE SEQUENCE [LARGE SCALE GENOMIC DNA]</scope>
    <source>
        <strain evidence="6 7">NS1</strain>
    </source>
</reference>
<dbReference type="GO" id="GO:0043565">
    <property type="term" value="F:sequence-specific DNA binding"/>
    <property type="evidence" value="ECO:0007669"/>
    <property type="project" value="TreeGrafter"/>
</dbReference>
<dbReference type="Proteomes" id="UP000292939">
    <property type="component" value="Chromosome"/>
</dbReference>
<keyword evidence="4" id="KW-0804">Transcription</keyword>
<dbReference type="Pfam" id="PF03466">
    <property type="entry name" value="LysR_substrate"/>
    <property type="match status" value="1"/>
</dbReference>
<organism evidence="6 7">
    <name type="scientific">Hylemonella gracilis</name>
    <dbReference type="NCBI Taxonomy" id="80880"/>
    <lineage>
        <taxon>Bacteria</taxon>
        <taxon>Pseudomonadati</taxon>
        <taxon>Pseudomonadota</taxon>
        <taxon>Betaproteobacteria</taxon>
        <taxon>Burkholderiales</taxon>
        <taxon>Comamonadaceae</taxon>
        <taxon>Hylemonella</taxon>
    </lineage>
</organism>
<dbReference type="Gene3D" id="1.10.10.10">
    <property type="entry name" value="Winged helix-like DNA-binding domain superfamily/Winged helix DNA-binding domain"/>
    <property type="match status" value="1"/>
</dbReference>
<evidence type="ECO:0000313" key="7">
    <source>
        <dbReference type="Proteomes" id="UP000292939"/>
    </source>
</evidence>
<dbReference type="PANTHER" id="PTHR30537">
    <property type="entry name" value="HTH-TYPE TRANSCRIPTIONAL REGULATOR"/>
    <property type="match status" value="1"/>
</dbReference>
<dbReference type="GO" id="GO:0003700">
    <property type="term" value="F:DNA-binding transcription factor activity"/>
    <property type="evidence" value="ECO:0007669"/>
    <property type="project" value="InterPro"/>
</dbReference>
<feature type="domain" description="HTH lysR-type" evidence="5">
    <location>
        <begin position="1"/>
        <end position="59"/>
    </location>
</feature>
<dbReference type="EMBL" id="CP031395">
    <property type="protein sequence ID" value="QBK05269.1"/>
    <property type="molecule type" value="Genomic_DNA"/>
</dbReference>
<protein>
    <submittedName>
        <fullName evidence="6">LysR family transcriptional regulator</fullName>
    </submittedName>
</protein>
<proteinExistence type="inferred from homology"/>
<dbReference type="KEGG" id="hgr:DW355_11365"/>
<dbReference type="SUPFAM" id="SSF46785">
    <property type="entry name" value="Winged helix' DNA-binding domain"/>
    <property type="match status" value="1"/>
</dbReference>
<evidence type="ECO:0000313" key="6">
    <source>
        <dbReference type="EMBL" id="QBK05269.1"/>
    </source>
</evidence>
<evidence type="ECO:0000256" key="2">
    <source>
        <dbReference type="ARBA" id="ARBA00023015"/>
    </source>
</evidence>
<gene>
    <name evidence="6" type="ORF">DW355_11365</name>
</gene>
<dbReference type="PROSITE" id="PS50931">
    <property type="entry name" value="HTH_LYSR"/>
    <property type="match status" value="1"/>
</dbReference>
<evidence type="ECO:0000259" key="5">
    <source>
        <dbReference type="PROSITE" id="PS50931"/>
    </source>
</evidence>